<proteinExistence type="predicted"/>
<feature type="transmembrane region" description="Helical" evidence="2">
    <location>
        <begin position="936"/>
        <end position="956"/>
    </location>
</feature>
<dbReference type="Pfam" id="PF12770">
    <property type="entry name" value="CHAT"/>
    <property type="match status" value="1"/>
</dbReference>
<dbReference type="OrthoDB" id="9771112at2"/>
<evidence type="ECO:0000256" key="2">
    <source>
        <dbReference type="SAM" id="Phobius"/>
    </source>
</evidence>
<evidence type="ECO:0000259" key="3">
    <source>
        <dbReference type="Pfam" id="PF12770"/>
    </source>
</evidence>
<dbReference type="Gene3D" id="1.25.40.10">
    <property type="entry name" value="Tetratricopeptide repeat domain"/>
    <property type="match status" value="2"/>
</dbReference>
<evidence type="ECO:0000313" key="4">
    <source>
        <dbReference type="EMBL" id="RZS99003.1"/>
    </source>
</evidence>
<dbReference type="InterPro" id="IPR011990">
    <property type="entry name" value="TPR-like_helical_dom_sf"/>
</dbReference>
<sequence>MQNYVLFLFVYIALAYSSYSQENKSNEVFASKNNEDVEEEMEAILEHASPFFYTNLDSTTYYANRFYELASSINDLNSQLGILNQLIISDNYFYDLKSAYRDLNRMDSLITKDPGFDTLTNGPAYYKFLVSTKGNYYFKTNNLAQSKEYFYEVLELTNTPKDSLTYFDAATRLSTLEFLGEIAKKQNKLALAEQYYTQTKIELTEYKYQNWENQLKGINNKLSKILVEKGDYNQANKLAKNSLAHYQKLALSDPKFKNSLKSTYKIVIENYIQQDSLEKAMSYIKESKTIVTDEDPFDKQINMLAGDIWLKRKAYDKAEHYYKKALGQYQKYFGFKNHADVAEIFSKLGNLEVLKNQPLQALNLYQKAFAQLTESTISLEYTDNPKVQEVTSKLILIKVLNDKTNALVKQYEISNEKEYLTAALRTSLLLTETLDALIPEYETRVDKEFLISQMYPGLQNAVQISYELYKLSKDEVYLSHAFYFIEKSKAILLLEATRNSYAYSYGGVPEKVINQERQYRTSINLLEKRIFIASDNQSLKEELFQVRSAYYDFIKSIESTYPRYYNLKYKSEVTSLEKLSKDLEGDVALLNYFVTDKSIFLVVVQKNKKRLYRFNFSNALKREINEFYNEISHFDFSKKESGSPKSYAIYEALVLPALKGLDATNLIIVADDILSYLPFDALTATADGGRYLLEDYQVSYANSATLLAERKKNDNVVTGDLLAFAPDFTVQTTIEQFGDRSQFAPLKYNGIEVEKISAHFDTKPLVGRKASLTNFNQHASAYGLLHFATHASANDEYPDYSYLALSSDKHPDSINFLYVKDLYAKELNASLVTLSACETGIGKFQKGEGMLSLARGFDYAGVQALVTSLWKVNDESTTQLMEYFYDNLSQGQAKDEALRNAKLTYLKNTDDQLLKHPYYWAGFVISGDMAPIKQPYYWWLGVFVLVAMIVIGFMIIRRKKA</sequence>
<dbReference type="InterPro" id="IPR024983">
    <property type="entry name" value="CHAT_dom"/>
</dbReference>
<dbReference type="PANTHER" id="PTHR10098:SF108">
    <property type="entry name" value="TETRATRICOPEPTIDE REPEAT PROTEIN 28"/>
    <property type="match status" value="1"/>
</dbReference>
<dbReference type="Pfam" id="PF13424">
    <property type="entry name" value="TPR_12"/>
    <property type="match status" value="1"/>
</dbReference>
<dbReference type="RefSeq" id="WP_130284871.1">
    <property type="nucleotide sequence ID" value="NZ_SGXE01000001.1"/>
</dbReference>
<dbReference type="AlphaFoldDB" id="A0A4Q7PEV4"/>
<dbReference type="Proteomes" id="UP000292262">
    <property type="component" value="Unassembled WGS sequence"/>
</dbReference>
<accession>A0A4Q7PEV4</accession>
<keyword evidence="2" id="KW-0812">Transmembrane</keyword>
<reference evidence="4 5" key="1">
    <citation type="submission" date="2019-02" db="EMBL/GenBank/DDBJ databases">
        <title>Genomic Encyclopedia of Type Strains, Phase IV (KMG-IV): sequencing the most valuable type-strain genomes for metagenomic binning, comparative biology and taxonomic classification.</title>
        <authorList>
            <person name="Goeker M."/>
        </authorList>
    </citation>
    <scope>NUCLEOTIDE SEQUENCE [LARGE SCALE GENOMIC DNA]</scope>
    <source>
        <strain evidence="4 5">DSM 17196</strain>
    </source>
</reference>
<gene>
    <name evidence="4" type="ORF">EV197_0205</name>
</gene>
<protein>
    <submittedName>
        <fullName evidence="4">CHAT domain-containing protein</fullName>
    </submittedName>
</protein>
<evidence type="ECO:0000313" key="5">
    <source>
        <dbReference type="Proteomes" id="UP000292262"/>
    </source>
</evidence>
<evidence type="ECO:0000256" key="1">
    <source>
        <dbReference type="SAM" id="Coils"/>
    </source>
</evidence>
<keyword evidence="5" id="KW-1185">Reference proteome</keyword>
<feature type="domain" description="CHAT" evidence="3">
    <location>
        <begin position="648"/>
        <end position="928"/>
    </location>
</feature>
<comment type="caution">
    <text evidence="4">The sequence shown here is derived from an EMBL/GenBank/DDBJ whole genome shotgun (WGS) entry which is preliminary data.</text>
</comment>
<name>A0A4Q7PEV4_9FLAO</name>
<keyword evidence="2" id="KW-0472">Membrane</keyword>
<dbReference type="PANTHER" id="PTHR10098">
    <property type="entry name" value="RAPSYN-RELATED"/>
    <property type="match status" value="1"/>
</dbReference>
<keyword evidence="1" id="KW-0175">Coiled coil</keyword>
<dbReference type="EMBL" id="SGXE01000001">
    <property type="protein sequence ID" value="RZS99003.1"/>
    <property type="molecule type" value="Genomic_DNA"/>
</dbReference>
<organism evidence="4 5">
    <name type="scientific">Aquimarina brevivitae</name>
    <dbReference type="NCBI Taxonomy" id="323412"/>
    <lineage>
        <taxon>Bacteria</taxon>
        <taxon>Pseudomonadati</taxon>
        <taxon>Bacteroidota</taxon>
        <taxon>Flavobacteriia</taxon>
        <taxon>Flavobacteriales</taxon>
        <taxon>Flavobacteriaceae</taxon>
        <taxon>Aquimarina</taxon>
    </lineage>
</organism>
<feature type="coiled-coil region" evidence="1">
    <location>
        <begin position="201"/>
        <end position="228"/>
    </location>
</feature>
<dbReference type="SUPFAM" id="SSF48452">
    <property type="entry name" value="TPR-like"/>
    <property type="match status" value="1"/>
</dbReference>
<keyword evidence="2" id="KW-1133">Transmembrane helix</keyword>